<dbReference type="InterPro" id="IPR053913">
    <property type="entry name" value="NADAR-DarT1"/>
</dbReference>
<name>A0A382H194_9ZZZZ</name>
<accession>A0A382H194</accession>
<proteinExistence type="predicted"/>
<dbReference type="AlphaFoldDB" id="A0A382H194"/>
<protein>
    <submittedName>
        <fullName evidence="1">Uncharacterized protein</fullName>
    </submittedName>
</protein>
<sequence length="225" mass="25862">MAERPVFIPVDEGNQLVNEKIISFPWHPGMAPSQKKKNISELHESAKKLGITPILEVSTKSEEKLGFLLSAFNLKVEMKDSSIIPLESAFQGSKCFQDSGPYNDLYGKTGSEIKKDERIKNSGALSGFSFDGQEWELEPRTAFYDWLYIQAVYRQSNLGQNLDMYHAFTDIEFNPKKSINCQARSCALYVSLMKRQILENVLRDRQLFLEILGRDEFYQRFARLV</sequence>
<reference evidence="1" key="1">
    <citation type="submission" date="2018-05" db="EMBL/GenBank/DDBJ databases">
        <authorList>
            <person name="Lanie J.A."/>
            <person name="Ng W.-L."/>
            <person name="Kazmierczak K.M."/>
            <person name="Andrzejewski T.M."/>
            <person name="Davidsen T.M."/>
            <person name="Wayne K.J."/>
            <person name="Tettelin H."/>
            <person name="Glass J.I."/>
            <person name="Rusch D."/>
            <person name="Podicherti R."/>
            <person name="Tsui H.-C.T."/>
            <person name="Winkler M.E."/>
        </authorList>
    </citation>
    <scope>NUCLEOTIDE SEQUENCE</scope>
</reference>
<evidence type="ECO:0000313" key="1">
    <source>
        <dbReference type="EMBL" id="SVB81086.1"/>
    </source>
</evidence>
<organism evidence="1">
    <name type="scientific">marine metagenome</name>
    <dbReference type="NCBI Taxonomy" id="408172"/>
    <lineage>
        <taxon>unclassified sequences</taxon>
        <taxon>metagenomes</taxon>
        <taxon>ecological metagenomes</taxon>
    </lineage>
</organism>
<dbReference type="Pfam" id="PF22397">
    <property type="entry name" value="NADAR-DarT1"/>
    <property type="match status" value="1"/>
</dbReference>
<dbReference type="EMBL" id="UINC01058617">
    <property type="protein sequence ID" value="SVB81086.1"/>
    <property type="molecule type" value="Genomic_DNA"/>
</dbReference>
<gene>
    <name evidence="1" type="ORF">METZ01_LOCUS233940</name>
</gene>